<evidence type="ECO:0000313" key="2">
    <source>
        <dbReference type="EMBL" id="KYG78316.1"/>
    </source>
</evidence>
<evidence type="ECO:0000313" key="3">
    <source>
        <dbReference type="Proteomes" id="UP000075606"/>
    </source>
</evidence>
<comment type="caution">
    <text evidence="2">The sequence shown here is derived from an EMBL/GenBank/DDBJ whole genome shotgun (WGS) entry which is preliminary data.</text>
</comment>
<evidence type="ECO:0000259" key="1">
    <source>
        <dbReference type="Pfam" id="PF10988"/>
    </source>
</evidence>
<dbReference type="AlphaFoldDB" id="A0A150XHY7"/>
<dbReference type="InterPro" id="IPR021255">
    <property type="entry name" value="DUF2807"/>
</dbReference>
<protein>
    <recommendedName>
        <fullName evidence="1">Putative auto-transporter adhesin head GIN domain-containing protein</fullName>
    </recommendedName>
</protein>
<proteinExistence type="predicted"/>
<gene>
    <name evidence="2" type="ORF">AWW68_05995</name>
</gene>
<organism evidence="2 3">
    <name type="scientific">Roseivirga spongicola</name>
    <dbReference type="NCBI Taxonomy" id="333140"/>
    <lineage>
        <taxon>Bacteria</taxon>
        <taxon>Pseudomonadati</taxon>
        <taxon>Bacteroidota</taxon>
        <taxon>Cytophagia</taxon>
        <taxon>Cytophagales</taxon>
        <taxon>Roseivirgaceae</taxon>
        <taxon>Roseivirga</taxon>
    </lineage>
</organism>
<dbReference type="Proteomes" id="UP000075606">
    <property type="component" value="Unassembled WGS sequence"/>
</dbReference>
<accession>A0A150XHY7</accession>
<feature type="domain" description="Putative auto-transporter adhesin head GIN" evidence="1">
    <location>
        <begin position="55"/>
        <end position="237"/>
    </location>
</feature>
<keyword evidence="3" id="KW-1185">Reference proteome</keyword>
<name>A0A150XHY7_9BACT</name>
<dbReference type="Pfam" id="PF10988">
    <property type="entry name" value="DUF2807"/>
    <property type="match status" value="1"/>
</dbReference>
<reference evidence="2 3" key="1">
    <citation type="submission" date="2016-01" db="EMBL/GenBank/DDBJ databases">
        <title>Genome sequencing of Roseivirga spongicola UST030701-084.</title>
        <authorList>
            <person name="Selvaratnam C."/>
            <person name="Thevarajoo S."/>
            <person name="Goh K.M."/>
            <person name="Ee R."/>
            <person name="Chan K.-G."/>
            <person name="Chong C.S."/>
        </authorList>
    </citation>
    <scope>NUCLEOTIDE SEQUENCE [LARGE SCALE GENOMIC DNA]</scope>
    <source>
        <strain evidence="2 3">UST030701-084</strain>
    </source>
</reference>
<dbReference type="EMBL" id="LRPC01000001">
    <property type="protein sequence ID" value="KYG78316.1"/>
    <property type="molecule type" value="Genomic_DNA"/>
</dbReference>
<sequence>MQPSGATPIFSSEFKFKMMKKLMERRLMGILMIAGLLTFGQLAFSQSREKRDVSNFSALSVSSAFKVEISVGSTESLEIEAEDRYMDDIITEVRGGTLVIRIRDSRDTKRMRDSPKAYLTVKSLDRINASGAVVLNTRDALKGKKLDLEISGATVINLEMEVEELYLESSGACVISLEGVAKEQVVKTSGATTYRAYDLESVNADIRVSGAGSANVYVTGKLDVHASGASSIRYRGGASVNADTSGASSVRKGE</sequence>
<dbReference type="Gene3D" id="2.160.20.120">
    <property type="match status" value="1"/>
</dbReference>
<dbReference type="STRING" id="333140.AWW68_05995"/>